<reference evidence="1 2" key="1">
    <citation type="journal article" date="2010" name="PLoS ONE">
        <title>Genome erosion in a nitrogen-fixing vertically transmitted endosymbiotic multicellular cyanobacterium.</title>
        <authorList>
            <person name="Ran L."/>
            <person name="Larsson J."/>
            <person name="Vigil-Stenman T."/>
            <person name="Nylander J.A."/>
            <person name="Ininbergs K."/>
            <person name="Zheng W.W."/>
            <person name="Lapidus A."/>
            <person name="Lowry S."/>
            <person name="Haselkorn R."/>
            <person name="Bergman B."/>
        </authorList>
    </citation>
    <scope>NUCLEOTIDE SEQUENCE [LARGE SCALE GENOMIC DNA]</scope>
    <source>
        <strain evidence="1 2">0708</strain>
    </source>
</reference>
<organism evidence="1 2">
    <name type="scientific">Nostoc azollae (strain 0708)</name>
    <name type="common">Anabaena azollae (strain 0708)</name>
    <dbReference type="NCBI Taxonomy" id="551115"/>
    <lineage>
        <taxon>Bacteria</taxon>
        <taxon>Bacillati</taxon>
        <taxon>Cyanobacteriota</taxon>
        <taxon>Cyanophyceae</taxon>
        <taxon>Nostocales</taxon>
        <taxon>Nostocaceae</taxon>
        <taxon>Trichormus</taxon>
    </lineage>
</organism>
<gene>
    <name evidence="1" type="ordered locus">Aazo_2597</name>
</gene>
<dbReference type="Proteomes" id="UP000001511">
    <property type="component" value="Chromosome"/>
</dbReference>
<accession>D7DZ09</accession>
<keyword evidence="2" id="KW-1185">Reference proteome</keyword>
<sequence>MDEFFCQCLTPKIYGCYAWLHGGKNDTPLSVNRISKQGKFVWSGVAFIGSLS</sequence>
<proteinExistence type="predicted"/>
<dbReference type="KEGG" id="naz:Aazo_2597"/>
<evidence type="ECO:0000313" key="1">
    <source>
        <dbReference type="EMBL" id="ADI64488.1"/>
    </source>
</evidence>
<dbReference type="EMBL" id="CP002059">
    <property type="protein sequence ID" value="ADI64488.1"/>
    <property type="molecule type" value="Genomic_DNA"/>
</dbReference>
<protein>
    <submittedName>
        <fullName evidence="1">Uncharacterized protein</fullName>
    </submittedName>
</protein>
<name>D7DZ09_NOSA0</name>
<dbReference type="HOGENOM" id="CLU_3082406_0_0_3"/>
<evidence type="ECO:0000313" key="2">
    <source>
        <dbReference type="Proteomes" id="UP000001511"/>
    </source>
</evidence>
<dbReference type="eggNOG" id="COG3201">
    <property type="taxonomic scope" value="Bacteria"/>
</dbReference>
<dbReference type="AlphaFoldDB" id="D7DZ09"/>